<dbReference type="SUPFAM" id="SSF52058">
    <property type="entry name" value="L domain-like"/>
    <property type="match status" value="1"/>
</dbReference>
<dbReference type="InterPro" id="IPR050328">
    <property type="entry name" value="Dev_Immune_Receptor"/>
</dbReference>
<dbReference type="GO" id="GO:0031012">
    <property type="term" value="C:extracellular matrix"/>
    <property type="evidence" value="ECO:0007669"/>
    <property type="project" value="TreeGrafter"/>
</dbReference>
<dbReference type="Pfam" id="PF13855">
    <property type="entry name" value="LRR_8"/>
    <property type="match status" value="2"/>
</dbReference>
<evidence type="ECO:0000256" key="3">
    <source>
        <dbReference type="ARBA" id="ARBA00022737"/>
    </source>
</evidence>
<organism evidence="5 6">
    <name type="scientific">Henosepilachna vigintioctopunctata</name>
    <dbReference type="NCBI Taxonomy" id="420089"/>
    <lineage>
        <taxon>Eukaryota</taxon>
        <taxon>Metazoa</taxon>
        <taxon>Ecdysozoa</taxon>
        <taxon>Arthropoda</taxon>
        <taxon>Hexapoda</taxon>
        <taxon>Insecta</taxon>
        <taxon>Pterygota</taxon>
        <taxon>Neoptera</taxon>
        <taxon>Endopterygota</taxon>
        <taxon>Coleoptera</taxon>
        <taxon>Polyphaga</taxon>
        <taxon>Cucujiformia</taxon>
        <taxon>Coccinelloidea</taxon>
        <taxon>Coccinellidae</taxon>
        <taxon>Epilachninae</taxon>
        <taxon>Epilachnini</taxon>
        <taxon>Henosepilachna</taxon>
    </lineage>
</organism>
<dbReference type="InterPro" id="IPR001611">
    <property type="entry name" value="Leu-rich_rpt"/>
</dbReference>
<keyword evidence="6" id="KW-1185">Reference proteome</keyword>
<proteinExistence type="predicted"/>
<dbReference type="InterPro" id="IPR032675">
    <property type="entry name" value="LRR_dom_sf"/>
</dbReference>
<dbReference type="AlphaFoldDB" id="A0AAW1V7V1"/>
<evidence type="ECO:0000256" key="2">
    <source>
        <dbReference type="ARBA" id="ARBA00022729"/>
    </source>
</evidence>
<keyword evidence="2 4" id="KW-0732">Signal</keyword>
<feature type="signal peptide" evidence="4">
    <location>
        <begin position="1"/>
        <end position="18"/>
    </location>
</feature>
<keyword evidence="1" id="KW-0433">Leucine-rich repeat</keyword>
<dbReference type="Proteomes" id="UP001431783">
    <property type="component" value="Unassembled WGS sequence"/>
</dbReference>
<evidence type="ECO:0000313" key="5">
    <source>
        <dbReference type="EMBL" id="KAK9889498.1"/>
    </source>
</evidence>
<reference evidence="5 6" key="1">
    <citation type="submission" date="2023-03" db="EMBL/GenBank/DDBJ databases">
        <title>Genome insight into feeding habits of ladybird beetles.</title>
        <authorList>
            <person name="Li H.-S."/>
            <person name="Huang Y.-H."/>
            <person name="Pang H."/>
        </authorList>
    </citation>
    <scope>NUCLEOTIDE SEQUENCE [LARGE SCALE GENOMIC DNA]</scope>
    <source>
        <strain evidence="5">SYSU_2023b</strain>
        <tissue evidence="5">Whole body</tissue>
    </source>
</reference>
<evidence type="ECO:0000256" key="1">
    <source>
        <dbReference type="ARBA" id="ARBA00022614"/>
    </source>
</evidence>
<sequence length="730" mass="84852">MWGCVVLVCFFLLNNASALWEAHARCPIICTCRLEHLTETPIHRFMQNNKNRPIHGEIQSIELNDVIPDESLETEIFHDKPIVRSATCILQTETVPTTLIQSLPMDIEMLTLIQGYKSGNKTIKLSDMLQFKQLLSVELLGPQLFNNETSSHLFCEIDKPLTDLKYLSLERILIKNSKNQIQNFVKEVSEEEMTFEYTQKFDSNSPLLTIVQQGTNEEVLPYTKYKKNEEYARVPLFFGFKNLNLLRITSCELNVVHWEMFDGLLNLEYLILENNNLHFIPPFAFYGTANLKTLSLSHNNLLDIQITDLAGLLELAYLDLSFNNFSQLSELSLPPFPKLKLANFANNPITVVFPNTFEVMNTTDSLIIGSDDMELRLIKNSFLGLDSLKILTLKNLHIKSFKKELLSGMPDMQELIVTGNITELEFDAFTEVFKLVKLILSNCKIQNISMDSFVGLRQLEYLDLSKNDLEYLPPNVFDDLTSIKELYLNDNKFIELPHYIFAKIHPKLLRLNKNPWHCSCKMSEWKPMIINKLKRKTIKQCDRSLDKGVNCNSENRVYFKYVYDNKIAPKCASPVQYENWSVFQVMRRLLKCRDYKPKLRKHYRNATRDNYHNISEETSSSIKTNLDNYESKRVNNLEGMNTTVHKPNISKIYHEENQISSSENNNIIPSIHSFEEADLSVLNPLDISYNQPNLKLSTITNKIPHIHKRRRIHRIRKHHYVSKRARVNKS</sequence>
<dbReference type="GO" id="GO:0005615">
    <property type="term" value="C:extracellular space"/>
    <property type="evidence" value="ECO:0007669"/>
    <property type="project" value="TreeGrafter"/>
</dbReference>
<dbReference type="EMBL" id="JARQZJ010000122">
    <property type="protein sequence ID" value="KAK9889498.1"/>
    <property type="molecule type" value="Genomic_DNA"/>
</dbReference>
<keyword evidence="3" id="KW-0677">Repeat</keyword>
<evidence type="ECO:0000256" key="4">
    <source>
        <dbReference type="SAM" id="SignalP"/>
    </source>
</evidence>
<dbReference type="PROSITE" id="PS51450">
    <property type="entry name" value="LRR"/>
    <property type="match status" value="3"/>
</dbReference>
<dbReference type="Gene3D" id="3.80.10.10">
    <property type="entry name" value="Ribonuclease Inhibitor"/>
    <property type="match status" value="2"/>
</dbReference>
<name>A0AAW1V7V1_9CUCU</name>
<dbReference type="PANTHER" id="PTHR24373:SF370">
    <property type="entry name" value="FISH-LIPS, ISOFORM E"/>
    <property type="match status" value="1"/>
</dbReference>
<dbReference type="SMART" id="SM00369">
    <property type="entry name" value="LRR_TYP"/>
    <property type="match status" value="7"/>
</dbReference>
<evidence type="ECO:0000313" key="6">
    <source>
        <dbReference type="Proteomes" id="UP001431783"/>
    </source>
</evidence>
<feature type="chain" id="PRO_5043923617" evidence="4">
    <location>
        <begin position="19"/>
        <end position="730"/>
    </location>
</feature>
<dbReference type="InterPro" id="IPR003591">
    <property type="entry name" value="Leu-rich_rpt_typical-subtyp"/>
</dbReference>
<protein>
    <submittedName>
        <fullName evidence="5">Uncharacterized protein</fullName>
    </submittedName>
</protein>
<accession>A0AAW1V7V1</accession>
<comment type="caution">
    <text evidence="5">The sequence shown here is derived from an EMBL/GenBank/DDBJ whole genome shotgun (WGS) entry which is preliminary data.</text>
</comment>
<gene>
    <name evidence="5" type="ORF">WA026_004775</name>
</gene>
<dbReference type="PANTHER" id="PTHR24373">
    <property type="entry name" value="SLIT RELATED LEUCINE-RICH REPEAT NEURONAL PROTEIN"/>
    <property type="match status" value="1"/>
</dbReference>